<dbReference type="EMBL" id="JAGQKZ010000017">
    <property type="protein sequence ID" value="MCA9392069.1"/>
    <property type="molecule type" value="Genomic_DNA"/>
</dbReference>
<dbReference type="SUPFAM" id="SSF52540">
    <property type="entry name" value="P-loop containing nucleoside triphosphate hydrolases"/>
    <property type="match status" value="1"/>
</dbReference>
<feature type="domain" description="ATP-dependent RecD2 DNA helicase SH3" evidence="4">
    <location>
        <begin position="140"/>
        <end position="204"/>
    </location>
</feature>
<organism evidence="5 6">
    <name type="scientific">candidate division WWE3 bacterium</name>
    <dbReference type="NCBI Taxonomy" id="2053526"/>
    <lineage>
        <taxon>Bacteria</taxon>
        <taxon>Katanobacteria</taxon>
    </lineage>
</organism>
<name>A0A955LKV8_UNCKA</name>
<reference evidence="5" key="2">
    <citation type="journal article" date="2021" name="Microbiome">
        <title>Successional dynamics and alternative stable states in a saline activated sludge microbial community over 9 years.</title>
        <authorList>
            <person name="Wang Y."/>
            <person name="Ye J."/>
            <person name="Ju F."/>
            <person name="Liu L."/>
            <person name="Boyd J.A."/>
            <person name="Deng Y."/>
            <person name="Parks D.H."/>
            <person name="Jiang X."/>
            <person name="Yin X."/>
            <person name="Woodcroft B.J."/>
            <person name="Tyson G.W."/>
            <person name="Hugenholtz P."/>
            <person name="Polz M.F."/>
            <person name="Zhang T."/>
        </authorList>
    </citation>
    <scope>NUCLEOTIDE SEQUENCE</scope>
    <source>
        <strain evidence="5">HKST-UBA03</strain>
    </source>
</reference>
<dbReference type="InterPro" id="IPR027785">
    <property type="entry name" value="UvrD-like_helicase_C"/>
</dbReference>
<accession>A0A955LKV8</accession>
<evidence type="ECO:0000256" key="1">
    <source>
        <dbReference type="ARBA" id="ARBA00022741"/>
    </source>
</evidence>
<evidence type="ECO:0000313" key="6">
    <source>
        <dbReference type="Proteomes" id="UP000751518"/>
    </source>
</evidence>
<gene>
    <name evidence="5" type="ORF">KC614_02600</name>
</gene>
<feature type="domain" description="UvrD-like helicase C-terminal" evidence="3">
    <location>
        <begin position="228"/>
        <end position="276"/>
    </location>
</feature>
<evidence type="ECO:0000313" key="5">
    <source>
        <dbReference type="EMBL" id="MCA9392069.1"/>
    </source>
</evidence>
<dbReference type="Proteomes" id="UP000751518">
    <property type="component" value="Unassembled WGS sequence"/>
</dbReference>
<dbReference type="GO" id="GO:0009338">
    <property type="term" value="C:exodeoxyribonuclease V complex"/>
    <property type="evidence" value="ECO:0007669"/>
    <property type="project" value="TreeGrafter"/>
</dbReference>
<keyword evidence="2 5" id="KW-0067">ATP-binding</keyword>
<evidence type="ECO:0000256" key="2">
    <source>
        <dbReference type="ARBA" id="ARBA00022840"/>
    </source>
</evidence>
<dbReference type="PANTHER" id="PTHR43788:SF6">
    <property type="entry name" value="DNA HELICASE B"/>
    <property type="match status" value="1"/>
</dbReference>
<dbReference type="GO" id="GO:0017116">
    <property type="term" value="F:single-stranded DNA helicase activity"/>
    <property type="evidence" value="ECO:0007669"/>
    <property type="project" value="TreeGrafter"/>
</dbReference>
<dbReference type="CDD" id="cd18809">
    <property type="entry name" value="SF1_C_RecD"/>
    <property type="match status" value="1"/>
</dbReference>
<reference evidence="5" key="1">
    <citation type="submission" date="2020-04" db="EMBL/GenBank/DDBJ databases">
        <authorList>
            <person name="Zhang T."/>
        </authorList>
    </citation>
    <scope>NUCLEOTIDE SEQUENCE</scope>
    <source>
        <strain evidence="5">HKST-UBA03</strain>
    </source>
</reference>
<dbReference type="Gene3D" id="3.40.50.300">
    <property type="entry name" value="P-loop containing nucleotide triphosphate hydrolases"/>
    <property type="match status" value="2"/>
</dbReference>
<proteinExistence type="predicted"/>
<dbReference type="PANTHER" id="PTHR43788">
    <property type="entry name" value="DNA2/NAM7 HELICASE FAMILY MEMBER"/>
    <property type="match status" value="1"/>
</dbReference>
<sequence>EVSMLDTTLALHLMRAVDEGTHVLLVGDADQLPSVSAGNVLHDIISSRAFPTTELDTIFRQAQDSAIVRNAHKIKHGDFPELPPHPTDFYFIEKSELEEVRDEIVSLVTKRIPKEFGFSPKDDVQVMAPLYKTKAGVTELNEQIQNVLNPKSSKKNEIRVGFTVFREGDRVMQLRNNYDKDVYNGDVGVITGVTNGENLEVSVAYSSSALRSEAPVIYKNDEVREITLAYAVSVHKSQGSEYPVVVMPVVTSHFIMLQRNLLYTAVTRAKKLVILVGQKKAVFIALKNDKPQKRYSGLVNQLSK</sequence>
<dbReference type="Pfam" id="PF13538">
    <property type="entry name" value="UvrD_C_2"/>
    <property type="match status" value="1"/>
</dbReference>
<dbReference type="GO" id="GO:0006310">
    <property type="term" value="P:DNA recombination"/>
    <property type="evidence" value="ECO:0007669"/>
    <property type="project" value="TreeGrafter"/>
</dbReference>
<dbReference type="Gene3D" id="2.30.30.940">
    <property type="match status" value="1"/>
</dbReference>
<dbReference type="GO" id="GO:0005524">
    <property type="term" value="F:ATP binding"/>
    <property type="evidence" value="ECO:0007669"/>
    <property type="project" value="UniProtKB-KW"/>
</dbReference>
<feature type="non-terminal residue" evidence="5">
    <location>
        <position position="1"/>
    </location>
</feature>
<evidence type="ECO:0000259" key="3">
    <source>
        <dbReference type="Pfam" id="PF13538"/>
    </source>
</evidence>
<dbReference type="Pfam" id="PF18335">
    <property type="entry name" value="SH3_13"/>
    <property type="match status" value="1"/>
</dbReference>
<dbReference type="InterPro" id="IPR050534">
    <property type="entry name" value="Coronavir_polyprotein_1ab"/>
</dbReference>
<dbReference type="Pfam" id="PF13604">
    <property type="entry name" value="AAA_30"/>
    <property type="match status" value="1"/>
</dbReference>
<dbReference type="InterPro" id="IPR027417">
    <property type="entry name" value="P-loop_NTPase"/>
</dbReference>
<comment type="caution">
    <text evidence="5">The sequence shown here is derived from an EMBL/GenBank/DDBJ whole genome shotgun (WGS) entry which is preliminary data.</text>
</comment>
<evidence type="ECO:0000259" key="4">
    <source>
        <dbReference type="Pfam" id="PF18335"/>
    </source>
</evidence>
<dbReference type="InterPro" id="IPR041451">
    <property type="entry name" value="RecD2_SH13"/>
</dbReference>
<dbReference type="AlphaFoldDB" id="A0A955LKV8"/>
<keyword evidence="1" id="KW-0547">Nucleotide-binding</keyword>
<protein>
    <submittedName>
        <fullName evidence="5">ATP-binding domain-containing protein</fullName>
    </submittedName>
</protein>